<dbReference type="PANTHER" id="PTHR30055:SF234">
    <property type="entry name" value="HTH-TYPE TRANSCRIPTIONAL REGULATOR BETI"/>
    <property type="match status" value="1"/>
</dbReference>
<dbReference type="Proteomes" id="UP000006655">
    <property type="component" value="Chromosome"/>
</dbReference>
<evidence type="ECO:0000256" key="2">
    <source>
        <dbReference type="ARBA" id="ARBA00023125"/>
    </source>
</evidence>
<dbReference type="InterPro" id="IPR001647">
    <property type="entry name" value="HTH_TetR"/>
</dbReference>
<dbReference type="InterPro" id="IPR009057">
    <property type="entry name" value="Homeodomain-like_sf"/>
</dbReference>
<dbReference type="EMBL" id="CP005385">
    <property type="protein sequence ID" value="AGK03490.1"/>
    <property type="molecule type" value="Genomic_DNA"/>
</dbReference>
<dbReference type="eggNOG" id="COG1309">
    <property type="taxonomic scope" value="Bacteria"/>
</dbReference>
<evidence type="ECO:0000313" key="8">
    <source>
        <dbReference type="Proteomes" id="UP000006655"/>
    </source>
</evidence>
<dbReference type="InterPro" id="IPR036271">
    <property type="entry name" value="Tet_transcr_reg_TetR-rel_C_sf"/>
</dbReference>
<accession>D3PLD9</accession>
<organism evidence="7 9">
    <name type="scientific">Meiothermus ruber (strain ATCC 35948 / DSM 1279 / VKM B-1258 / 21)</name>
    <name type="common">Thermus ruber</name>
    <dbReference type="NCBI Taxonomy" id="504728"/>
    <lineage>
        <taxon>Bacteria</taxon>
        <taxon>Thermotogati</taxon>
        <taxon>Deinococcota</taxon>
        <taxon>Deinococci</taxon>
        <taxon>Thermales</taxon>
        <taxon>Thermaceae</taxon>
        <taxon>Meiothermus</taxon>
    </lineage>
</organism>
<dbReference type="Pfam" id="PF00440">
    <property type="entry name" value="TetR_N"/>
    <property type="match status" value="1"/>
</dbReference>
<evidence type="ECO:0000256" key="4">
    <source>
        <dbReference type="PROSITE-ProRule" id="PRU00335"/>
    </source>
</evidence>
<evidence type="ECO:0000256" key="3">
    <source>
        <dbReference type="ARBA" id="ARBA00023163"/>
    </source>
</evidence>
<feature type="domain" description="HTH tetR-type" evidence="5">
    <location>
        <begin position="11"/>
        <end position="71"/>
    </location>
</feature>
<evidence type="ECO:0000313" key="7">
    <source>
        <dbReference type="EMBL" id="AGK03490.1"/>
    </source>
</evidence>
<keyword evidence="2 4" id="KW-0238">DNA-binding</keyword>
<reference evidence="7" key="2">
    <citation type="submission" date="2013-04" db="EMBL/GenBank/DDBJ databases">
        <title>Non-Hybrid, Finished Microbial Genome Assemblies from Long-Read SMRT Sequencing Data.</title>
        <authorList>
            <person name="Klammer A."/>
            <person name="Drake J."/>
            <person name="Heiner C."/>
            <person name="Clum A."/>
            <person name="Copeland A."/>
            <person name="Huddleston J."/>
            <person name="Eichler E."/>
            <person name="Turner S.W."/>
        </authorList>
    </citation>
    <scope>NUCLEOTIDE SEQUENCE</scope>
    <source>
        <strain evidence="7">DSM 1279</strain>
    </source>
</reference>
<dbReference type="Proteomes" id="UP000013026">
    <property type="component" value="Chromosome"/>
</dbReference>
<dbReference type="KEGG" id="mre:K649_00900"/>
<protein>
    <submittedName>
        <fullName evidence="7">TetR family transcriptional regulator</fullName>
    </submittedName>
    <submittedName>
        <fullName evidence="6">Transcriptional regulator, TetR family</fullName>
    </submittedName>
</protein>
<keyword evidence="1" id="KW-0805">Transcription regulation</keyword>
<gene>
    <name evidence="6" type="ordered locus">Mrub_0257</name>
    <name evidence="7" type="ORF">K649_00900</name>
</gene>
<sequence length="201" mass="21773">MYLLSSFDEADSTRTALMRAGLELLAEKGYKGTTTREIAARAGVSEVTLFRQFGSKKALLQAAVQKLRPPVELILPRPSHGQMSASSLEDSLLHLAQGYAQMLEANQGLLVRLLPELARHPELRGETGPLGLQKAMSAVFEYFAELQKQGLLRADEAPSQVAVALLGPLFARGVLLGALALRPAFDLQAHVRGFLKGRQGD</sequence>
<dbReference type="SUPFAM" id="SSF48498">
    <property type="entry name" value="Tetracyclin repressor-like, C-terminal domain"/>
    <property type="match status" value="1"/>
</dbReference>
<dbReference type="OrthoDB" id="9780824at2"/>
<dbReference type="GO" id="GO:0003700">
    <property type="term" value="F:DNA-binding transcription factor activity"/>
    <property type="evidence" value="ECO:0007669"/>
    <property type="project" value="TreeGrafter"/>
</dbReference>
<reference evidence="6 8" key="1">
    <citation type="journal article" date="2010" name="Stand. Genomic Sci.">
        <title>Complete genome sequence of Meiothermus ruber type strain (21).</title>
        <authorList>
            <person name="Tindall B.J."/>
            <person name="Sikorski J."/>
            <person name="Lucas S."/>
            <person name="Goltsman E."/>
            <person name="Copeland A."/>
            <person name="Glavina Del Rio T."/>
            <person name="Nolan M."/>
            <person name="Tice H."/>
            <person name="Cheng J.F."/>
            <person name="Han C."/>
            <person name="Pitluck S."/>
            <person name="Liolios K."/>
            <person name="Ivanova N."/>
            <person name="Mavromatis K."/>
            <person name="Ovchinnikova G."/>
            <person name="Pati A."/>
            <person name="Fahnrich R."/>
            <person name="Goodwin L."/>
            <person name="Chen A."/>
            <person name="Palaniappan K."/>
            <person name="Land M."/>
            <person name="Hauser L."/>
            <person name="Chang Y.J."/>
            <person name="Jeffries C.D."/>
            <person name="Rohde M."/>
            <person name="Goker M."/>
            <person name="Woyke T."/>
            <person name="Bristow J."/>
            <person name="Eisen J.A."/>
            <person name="Markowitz V."/>
            <person name="Hugenholtz P."/>
            <person name="Kyrpides N.C."/>
            <person name="Klenk H.P."/>
            <person name="Lapidus A."/>
        </authorList>
    </citation>
    <scope>NUCLEOTIDE SEQUENCE [LARGE SCALE GENOMIC DNA]</scope>
    <source>
        <strain evidence="8">ATCC 35948 / DSM 1279 / VKM B-1258 / 21</strain>
        <strain evidence="6">DSM 1279</strain>
    </source>
</reference>
<proteinExistence type="predicted"/>
<evidence type="ECO:0000259" key="5">
    <source>
        <dbReference type="PROSITE" id="PS50977"/>
    </source>
</evidence>
<dbReference type="AlphaFoldDB" id="D3PLD9"/>
<dbReference type="GO" id="GO:0000976">
    <property type="term" value="F:transcription cis-regulatory region binding"/>
    <property type="evidence" value="ECO:0007669"/>
    <property type="project" value="TreeGrafter"/>
</dbReference>
<keyword evidence="8" id="KW-1185">Reference proteome</keyword>
<dbReference type="KEGG" id="mrb:Mrub_0257"/>
<evidence type="ECO:0000313" key="6">
    <source>
        <dbReference type="EMBL" id="ADD27035.1"/>
    </source>
</evidence>
<dbReference type="SUPFAM" id="SSF46689">
    <property type="entry name" value="Homeodomain-like"/>
    <property type="match status" value="1"/>
</dbReference>
<feature type="DNA-binding region" description="H-T-H motif" evidence="4">
    <location>
        <begin position="34"/>
        <end position="53"/>
    </location>
</feature>
<dbReference type="PROSITE" id="PS50977">
    <property type="entry name" value="HTH_TETR_2"/>
    <property type="match status" value="1"/>
</dbReference>
<dbReference type="STRING" id="504728.K649_00900"/>
<reference evidence="7 9" key="3">
    <citation type="submission" date="2013-04" db="EMBL/GenBank/DDBJ databases">
        <authorList>
            <person name="Chin J."/>
            <person name="Alexander D.H."/>
            <person name="Marks P."/>
            <person name="Korlach J."/>
            <person name="Clum A."/>
            <person name="Copeland A."/>
        </authorList>
    </citation>
    <scope>NUCLEOTIDE SEQUENCE [LARGE SCALE GENOMIC DNA]</scope>
    <source>
        <strain evidence="9">ATCC 35948 / DSM 1279 / VKM B-1258 / 21</strain>
        <strain evidence="7">DSM 1279</strain>
    </source>
</reference>
<dbReference type="PANTHER" id="PTHR30055">
    <property type="entry name" value="HTH-TYPE TRANSCRIPTIONAL REGULATOR RUTR"/>
    <property type="match status" value="1"/>
</dbReference>
<name>D3PLD9_MEIRD</name>
<dbReference type="PATRIC" id="fig|504728.9.peg.189"/>
<evidence type="ECO:0000313" key="9">
    <source>
        <dbReference type="Proteomes" id="UP000013026"/>
    </source>
</evidence>
<dbReference type="Gene3D" id="1.10.357.10">
    <property type="entry name" value="Tetracycline Repressor, domain 2"/>
    <property type="match status" value="1"/>
</dbReference>
<dbReference type="InterPro" id="IPR050109">
    <property type="entry name" value="HTH-type_TetR-like_transc_reg"/>
</dbReference>
<evidence type="ECO:0000256" key="1">
    <source>
        <dbReference type="ARBA" id="ARBA00023015"/>
    </source>
</evidence>
<dbReference type="EMBL" id="CP001743">
    <property type="protein sequence ID" value="ADD27035.1"/>
    <property type="molecule type" value="Genomic_DNA"/>
</dbReference>
<dbReference type="PRINTS" id="PR00455">
    <property type="entry name" value="HTHTETR"/>
</dbReference>
<keyword evidence="3" id="KW-0804">Transcription</keyword>
<dbReference type="RefSeq" id="WP_013012554.1">
    <property type="nucleotide sequence ID" value="NC_013946.1"/>
</dbReference>